<feature type="compositionally biased region" description="Low complexity" evidence="1">
    <location>
        <begin position="67"/>
        <end position="78"/>
    </location>
</feature>
<name>A0A496PJJ3_9MICC</name>
<evidence type="ECO:0000313" key="2">
    <source>
        <dbReference type="EMBL" id="RKW70637.1"/>
    </source>
</evidence>
<dbReference type="AlphaFoldDB" id="A0A496PJJ3"/>
<evidence type="ECO:0000256" key="1">
    <source>
        <dbReference type="SAM" id="MobiDB-lite"/>
    </source>
</evidence>
<evidence type="ECO:0000313" key="3">
    <source>
        <dbReference type="Proteomes" id="UP000273119"/>
    </source>
</evidence>
<organism evidence="2 3">
    <name type="scientific">Galactobacter caseinivorans</name>
    <dbReference type="NCBI Taxonomy" id="2676123"/>
    <lineage>
        <taxon>Bacteria</taxon>
        <taxon>Bacillati</taxon>
        <taxon>Actinomycetota</taxon>
        <taxon>Actinomycetes</taxon>
        <taxon>Micrococcales</taxon>
        <taxon>Micrococcaceae</taxon>
        <taxon>Galactobacter</taxon>
    </lineage>
</organism>
<protein>
    <submittedName>
        <fullName evidence="2">Uncharacterized protein</fullName>
    </submittedName>
</protein>
<keyword evidence="3" id="KW-1185">Reference proteome</keyword>
<feature type="compositionally biased region" description="Basic and acidic residues" evidence="1">
    <location>
        <begin position="79"/>
        <end position="89"/>
    </location>
</feature>
<feature type="compositionally biased region" description="Polar residues" evidence="1">
    <location>
        <begin position="24"/>
        <end position="36"/>
    </location>
</feature>
<dbReference type="InterPro" id="IPR043777">
    <property type="entry name" value="DUF5719"/>
</dbReference>
<dbReference type="Pfam" id="PF18986">
    <property type="entry name" value="DUF5719"/>
    <property type="match status" value="1"/>
</dbReference>
<feature type="region of interest" description="Disordered" evidence="1">
    <location>
        <begin position="1"/>
        <end position="143"/>
    </location>
</feature>
<sequence length="660" mass="65282">MSPEVPQDKVPGDATPREEETSAAKPSTGAQETSEPQVADAEKTQTVDAAEESTDDKAPADGAETPAADSADAEALAAAERRREAREEALSAGPVADATKGKTKRPKREKDTTPAPSGTGAASVSTTPSGTETPARSGSSKGRKAVAIASGTLLVLATAAAAVGDRVWPSAQHEAMPVPAVELAAGDSVFSCAPTVHRVGNDAPTDRAYAPGAAAAASSIKAIAVGDNAQRLPGAALLAPGDKNLKTLSPDLPAEKAAEEAVRATDGFSGVKSSLASGITQNDAAWLRVQPLGGLRSQAAAIRTISQSGGDLAGLAAPSCTAPSNSTVLTGASTTVGHTAVLTVTNPSKNAAGVTVEVRTPDGVATTGAVLPFTLGGGETRTINLGGTARDSEAVTAVVESSGAAVGASINQSILRGTTPGGIDVIQGTAGPGLTQTLPGIQLQDQAASKAVGVSENAGEQTPQVQITDFSGQGTTAELVALGGDGKETSVAKDIKVPASGVASVGVSSLPAGSYTFVVRAEDSVVAGARVLRGTDPAKPRDVAYVQAAEQLSTDQLVAVPSVGDATLRLTAPTGAGKVSVVPIGQDGVSGPAKVIQLGAGTSQSIKVTDLGKPAALRLSGSGGETYASLLTTQGEAGIASTVVPRMQDAPSSARVNLTP</sequence>
<dbReference type="RefSeq" id="WP_121484661.1">
    <property type="nucleotide sequence ID" value="NZ_QQXL01000003.1"/>
</dbReference>
<dbReference type="Proteomes" id="UP000273119">
    <property type="component" value="Unassembled WGS sequence"/>
</dbReference>
<feature type="compositionally biased region" description="Polar residues" evidence="1">
    <location>
        <begin position="114"/>
        <end position="140"/>
    </location>
</feature>
<gene>
    <name evidence="2" type="ORF">DWQ67_05840</name>
</gene>
<dbReference type="EMBL" id="QQXL01000003">
    <property type="protein sequence ID" value="RKW70637.1"/>
    <property type="molecule type" value="Genomic_DNA"/>
</dbReference>
<reference evidence="2" key="1">
    <citation type="submission" date="2018-07" db="EMBL/GenBank/DDBJ databases">
        <title>Arthrobacter sp. nov., isolated from raw cow's milk with high bacterial count.</title>
        <authorList>
            <person name="Hahne J."/>
            <person name="Isele D."/>
            <person name="Lipski A."/>
        </authorList>
    </citation>
    <scope>NUCLEOTIDE SEQUENCE [LARGE SCALE GENOMIC DNA]</scope>
    <source>
        <strain evidence="2">JZ R-183</strain>
    </source>
</reference>
<comment type="caution">
    <text evidence="2">The sequence shown here is derived from an EMBL/GenBank/DDBJ whole genome shotgun (WGS) entry which is preliminary data.</text>
</comment>
<accession>A0A496PJJ3</accession>
<proteinExistence type="predicted"/>
<feature type="compositionally biased region" description="Basic and acidic residues" evidence="1">
    <location>
        <begin position="1"/>
        <end position="22"/>
    </location>
</feature>